<keyword evidence="3" id="KW-1185">Reference proteome</keyword>
<gene>
    <name evidence="2" type="ORF">PanWU01x14_368670</name>
</gene>
<feature type="compositionally biased region" description="Basic and acidic residues" evidence="1">
    <location>
        <begin position="47"/>
        <end position="67"/>
    </location>
</feature>
<organism evidence="2 3">
    <name type="scientific">Parasponia andersonii</name>
    <name type="common">Sponia andersonii</name>
    <dbReference type="NCBI Taxonomy" id="3476"/>
    <lineage>
        <taxon>Eukaryota</taxon>
        <taxon>Viridiplantae</taxon>
        <taxon>Streptophyta</taxon>
        <taxon>Embryophyta</taxon>
        <taxon>Tracheophyta</taxon>
        <taxon>Spermatophyta</taxon>
        <taxon>Magnoliopsida</taxon>
        <taxon>eudicotyledons</taxon>
        <taxon>Gunneridae</taxon>
        <taxon>Pentapetalae</taxon>
        <taxon>rosids</taxon>
        <taxon>fabids</taxon>
        <taxon>Rosales</taxon>
        <taxon>Cannabaceae</taxon>
        <taxon>Parasponia</taxon>
    </lineage>
</organism>
<dbReference type="Proteomes" id="UP000237105">
    <property type="component" value="Unassembled WGS sequence"/>
</dbReference>
<accession>A0A2P5A4Y0</accession>
<evidence type="ECO:0000256" key="1">
    <source>
        <dbReference type="SAM" id="MobiDB-lite"/>
    </source>
</evidence>
<feature type="region of interest" description="Disordered" evidence="1">
    <location>
        <begin position="141"/>
        <end position="167"/>
    </location>
</feature>
<feature type="region of interest" description="Disordered" evidence="1">
    <location>
        <begin position="46"/>
        <end position="68"/>
    </location>
</feature>
<sequence length="221" mass="25167">MRDLDKLEQAADESSLIRQEPAARINAIRPPPFESFVRYGGCLGEEAPIRDSQEGGKKRKTPRDPLPKYELNMPIDMIYLQNRDRGIFKDPPKSGVPEHMKNRSMYCQFHKDYGHETAHYRNLYAQVMMAIHAGRLKQYVKTGGTQPQEDISRPDKGKQTQASGSGEQTLRIVPTIVGRPKPTQDQEENEKCLKRVEGRVKRLRGIGHSINHLMMGESRAS</sequence>
<dbReference type="AlphaFoldDB" id="A0A2P5A4Y0"/>
<dbReference type="OrthoDB" id="912280at2759"/>
<feature type="non-terminal residue" evidence="2">
    <location>
        <position position="221"/>
    </location>
</feature>
<protein>
    <submittedName>
        <fullName evidence="2">Uncharacterized protein</fullName>
    </submittedName>
</protein>
<reference evidence="3" key="1">
    <citation type="submission" date="2016-06" db="EMBL/GenBank/DDBJ databases">
        <title>Parallel loss of symbiosis genes in relatives of nitrogen-fixing non-legume Parasponia.</title>
        <authorList>
            <person name="Van Velzen R."/>
            <person name="Holmer R."/>
            <person name="Bu F."/>
            <person name="Rutten L."/>
            <person name="Van Zeijl A."/>
            <person name="Liu W."/>
            <person name="Santuari L."/>
            <person name="Cao Q."/>
            <person name="Sharma T."/>
            <person name="Shen D."/>
            <person name="Roswanjaya Y."/>
            <person name="Wardhani T."/>
            <person name="Kalhor M.S."/>
            <person name="Jansen J."/>
            <person name="Van den Hoogen J."/>
            <person name="Gungor B."/>
            <person name="Hartog M."/>
            <person name="Hontelez J."/>
            <person name="Verver J."/>
            <person name="Yang W.-C."/>
            <person name="Schijlen E."/>
            <person name="Repin R."/>
            <person name="Schilthuizen M."/>
            <person name="Schranz E."/>
            <person name="Heidstra R."/>
            <person name="Miyata K."/>
            <person name="Fedorova E."/>
            <person name="Kohlen W."/>
            <person name="Bisseling T."/>
            <person name="Smit S."/>
            <person name="Geurts R."/>
        </authorList>
    </citation>
    <scope>NUCLEOTIDE SEQUENCE [LARGE SCALE GENOMIC DNA]</scope>
    <source>
        <strain evidence="3">cv. WU1-14</strain>
    </source>
</reference>
<evidence type="ECO:0000313" key="3">
    <source>
        <dbReference type="Proteomes" id="UP000237105"/>
    </source>
</evidence>
<feature type="region of interest" description="Disordered" evidence="1">
    <location>
        <begin position="1"/>
        <end position="24"/>
    </location>
</feature>
<proteinExistence type="predicted"/>
<dbReference type="EMBL" id="JXTB01000982">
    <property type="protein sequence ID" value="PON31595.1"/>
    <property type="molecule type" value="Genomic_DNA"/>
</dbReference>
<name>A0A2P5A4Y0_PARAD</name>
<comment type="caution">
    <text evidence="2">The sequence shown here is derived from an EMBL/GenBank/DDBJ whole genome shotgun (WGS) entry which is preliminary data.</text>
</comment>
<evidence type="ECO:0000313" key="2">
    <source>
        <dbReference type="EMBL" id="PON31595.1"/>
    </source>
</evidence>